<evidence type="ECO:0000313" key="2">
    <source>
        <dbReference type="EMBL" id="KPM38290.1"/>
    </source>
</evidence>
<dbReference type="InterPro" id="IPR000073">
    <property type="entry name" value="AB_hydrolase_1"/>
</dbReference>
<evidence type="ECO:0000313" key="3">
    <source>
        <dbReference type="Proteomes" id="UP000050424"/>
    </source>
</evidence>
<gene>
    <name evidence="2" type="ORF">AK830_g8262</name>
</gene>
<feature type="domain" description="AB hydrolase-1" evidence="1">
    <location>
        <begin position="35"/>
        <end position="131"/>
    </location>
</feature>
<sequence length="416" mass="45994">MATTKPADPEPLATEPTESEPELFFVSLNDDKPTTIVLLHGLLNCHLEWEFVIPHLADYHILAPDLSGHSRSRDILPADIPTSADRVAGLIRRHAKDGRAHAVGLSMGAFVALRLSQRHRDLVRTAFVTAGHPMERQWAWVVGHPQLTFYLTLFLLEAVPRWLYLGVAARRGMRRHEALLGEMRRNRRWEVIRDVDAGLLQLGWDDVRALPVRTMSVAAGGVDDVEAVRRMGREMPVAGSLGAVVRGAVHTWNLQKPELFAEGIKAWIEERPLPEELEVLTRDVYIAVLSRQGSLFFSLIFPCLSPLRRSSPPMNAHHSDRPQRTTRPMPVINIQLIIGQQPLSGYLKQRVSSNAKRANAASPASSSLAISSISPRRHLTSLADNSLGLAACGPPDATCNCRGVPKVPVPQSRPSD</sequence>
<dbReference type="STRING" id="78410.A0A0P7AKR3"/>
<comment type="caution">
    <text evidence="2">The sequence shown here is derived from an EMBL/GenBank/DDBJ whole genome shotgun (WGS) entry which is preliminary data.</text>
</comment>
<dbReference type="Proteomes" id="UP000050424">
    <property type="component" value="Unassembled WGS sequence"/>
</dbReference>
<accession>A0A0P7AKR3</accession>
<dbReference type="OrthoDB" id="8119704at2759"/>
<dbReference type="Gene3D" id="3.40.50.1820">
    <property type="entry name" value="alpha/beta hydrolase"/>
    <property type="match status" value="1"/>
</dbReference>
<dbReference type="Pfam" id="PF00561">
    <property type="entry name" value="Abhydrolase_1"/>
    <property type="match status" value="1"/>
</dbReference>
<organism evidence="2 3">
    <name type="scientific">Neonectria ditissima</name>
    <dbReference type="NCBI Taxonomy" id="78410"/>
    <lineage>
        <taxon>Eukaryota</taxon>
        <taxon>Fungi</taxon>
        <taxon>Dikarya</taxon>
        <taxon>Ascomycota</taxon>
        <taxon>Pezizomycotina</taxon>
        <taxon>Sordariomycetes</taxon>
        <taxon>Hypocreomycetidae</taxon>
        <taxon>Hypocreales</taxon>
        <taxon>Nectriaceae</taxon>
        <taxon>Neonectria</taxon>
    </lineage>
</organism>
<name>A0A0P7AKR3_9HYPO</name>
<dbReference type="PANTHER" id="PTHR43798:SF33">
    <property type="entry name" value="HYDROLASE, PUTATIVE (AFU_ORTHOLOGUE AFUA_2G14860)-RELATED"/>
    <property type="match status" value="1"/>
</dbReference>
<dbReference type="AlphaFoldDB" id="A0A0P7AKR3"/>
<dbReference type="SUPFAM" id="SSF53474">
    <property type="entry name" value="alpha/beta-Hydrolases"/>
    <property type="match status" value="1"/>
</dbReference>
<evidence type="ECO:0000259" key="1">
    <source>
        <dbReference type="Pfam" id="PF00561"/>
    </source>
</evidence>
<dbReference type="InterPro" id="IPR050266">
    <property type="entry name" value="AB_hydrolase_sf"/>
</dbReference>
<dbReference type="GO" id="GO:0016020">
    <property type="term" value="C:membrane"/>
    <property type="evidence" value="ECO:0007669"/>
    <property type="project" value="TreeGrafter"/>
</dbReference>
<dbReference type="EMBL" id="LKCW01000138">
    <property type="protein sequence ID" value="KPM38290.1"/>
    <property type="molecule type" value="Genomic_DNA"/>
</dbReference>
<proteinExistence type="predicted"/>
<reference evidence="2 3" key="1">
    <citation type="submission" date="2015-09" db="EMBL/GenBank/DDBJ databases">
        <title>Draft genome of a European isolate of the apple canker pathogen Neonectria ditissima.</title>
        <authorList>
            <person name="Gomez-Cortecero A."/>
            <person name="Harrison R.J."/>
            <person name="Armitage A.D."/>
        </authorList>
    </citation>
    <scope>NUCLEOTIDE SEQUENCE [LARGE SCALE GENOMIC DNA]</scope>
    <source>
        <strain evidence="2 3">R09/05</strain>
    </source>
</reference>
<dbReference type="PANTHER" id="PTHR43798">
    <property type="entry name" value="MONOACYLGLYCEROL LIPASE"/>
    <property type="match status" value="1"/>
</dbReference>
<protein>
    <recommendedName>
        <fullName evidence="1">AB hydrolase-1 domain-containing protein</fullName>
    </recommendedName>
</protein>
<dbReference type="InterPro" id="IPR029058">
    <property type="entry name" value="AB_hydrolase_fold"/>
</dbReference>
<keyword evidence="3" id="KW-1185">Reference proteome</keyword>